<evidence type="ECO:0000256" key="1">
    <source>
        <dbReference type="PROSITE-ProRule" id="PRU10141"/>
    </source>
</evidence>
<dbReference type="InterPro" id="IPR017441">
    <property type="entry name" value="Protein_kinase_ATP_BS"/>
</dbReference>
<sequence>MLYQCLFLLVFLHSVIISFIDAVPIREGLQSSQFDVTALLPGVVTGALLVCLLLLLAGCLCCPYNGLKNLGHSNGIALSQRTYHNLPRYSVESAFNTFPLQDPLHNQQIRQFYEDEVTFDRLPEIHSRKQVSLPADRLPRPAYFGQIPSKHFALHEWFGNNLPRSEIRYIKELGSGWFGKVVEGEIHQASLNQGRSQIVIKILREDASPSEHNYFLNEVEYFRKLHHPNIVHVIGQCLEEDPFLILMELVSVNLKIFLTGNCSNCEGLVENVSLLSMAIDVASGLQHIHEEGFVHL</sequence>
<dbReference type="PANTHER" id="PTHR24417">
    <property type="entry name" value="SERINE/THREONINE-PROTEIN KINASE LMTK1"/>
    <property type="match status" value="1"/>
</dbReference>
<keyword evidence="1" id="KW-0067">ATP-binding</keyword>
<evidence type="ECO:0000256" key="3">
    <source>
        <dbReference type="SAM" id="SignalP"/>
    </source>
</evidence>
<accession>A0ABM1SJ91</accession>
<feature type="binding site" evidence="1">
    <location>
        <position position="201"/>
    </location>
    <ligand>
        <name>ATP</name>
        <dbReference type="ChEBI" id="CHEBI:30616"/>
    </ligand>
</feature>
<dbReference type="InterPro" id="IPR000719">
    <property type="entry name" value="Prot_kinase_dom"/>
</dbReference>
<keyword evidence="2" id="KW-0472">Membrane</keyword>
<dbReference type="InterPro" id="IPR011009">
    <property type="entry name" value="Kinase-like_dom_sf"/>
</dbReference>
<evidence type="ECO:0000313" key="6">
    <source>
        <dbReference type="RefSeq" id="XP_022243696.1"/>
    </source>
</evidence>
<dbReference type="GeneID" id="106461105"/>
<keyword evidence="2" id="KW-0812">Transmembrane</keyword>
<dbReference type="Gene3D" id="1.10.510.10">
    <property type="entry name" value="Transferase(Phosphotransferase) domain 1"/>
    <property type="match status" value="1"/>
</dbReference>
<evidence type="ECO:0000313" key="5">
    <source>
        <dbReference type="Proteomes" id="UP000694941"/>
    </source>
</evidence>
<dbReference type="InterPro" id="IPR020635">
    <property type="entry name" value="Tyr_kinase_cat_dom"/>
</dbReference>
<keyword evidence="5" id="KW-1185">Reference proteome</keyword>
<keyword evidence="3" id="KW-0732">Signal</keyword>
<reference evidence="6" key="1">
    <citation type="submission" date="2025-08" db="UniProtKB">
        <authorList>
            <consortium name="RefSeq"/>
        </authorList>
    </citation>
    <scope>IDENTIFICATION</scope>
    <source>
        <tissue evidence="6">Muscle</tissue>
    </source>
</reference>
<dbReference type="PANTHER" id="PTHR24417:SF7">
    <property type="entry name" value="CHROMATIN MODIFICATION-RELATED PROTEIN EAF1"/>
    <property type="match status" value="1"/>
</dbReference>
<keyword evidence="2" id="KW-1133">Transmembrane helix</keyword>
<dbReference type="Proteomes" id="UP000694941">
    <property type="component" value="Unplaced"/>
</dbReference>
<organism evidence="5 6">
    <name type="scientific">Limulus polyphemus</name>
    <name type="common">Atlantic horseshoe crab</name>
    <dbReference type="NCBI Taxonomy" id="6850"/>
    <lineage>
        <taxon>Eukaryota</taxon>
        <taxon>Metazoa</taxon>
        <taxon>Ecdysozoa</taxon>
        <taxon>Arthropoda</taxon>
        <taxon>Chelicerata</taxon>
        <taxon>Merostomata</taxon>
        <taxon>Xiphosura</taxon>
        <taxon>Limulidae</taxon>
        <taxon>Limulus</taxon>
    </lineage>
</organism>
<dbReference type="InterPro" id="IPR001245">
    <property type="entry name" value="Ser-Thr/Tyr_kinase_cat_dom"/>
</dbReference>
<dbReference type="PROSITE" id="PS50011">
    <property type="entry name" value="PROTEIN_KINASE_DOM"/>
    <property type="match status" value="1"/>
</dbReference>
<dbReference type="PROSITE" id="PS00107">
    <property type="entry name" value="PROTEIN_KINASE_ATP"/>
    <property type="match status" value="1"/>
</dbReference>
<name>A0ABM1SJ91_LIMPO</name>
<dbReference type="RefSeq" id="XP_022243696.1">
    <property type="nucleotide sequence ID" value="XM_022387988.1"/>
</dbReference>
<feature type="chain" id="PRO_5047121780" evidence="3">
    <location>
        <begin position="23"/>
        <end position="296"/>
    </location>
</feature>
<gene>
    <name evidence="6" type="primary">LOC106461105</name>
</gene>
<feature type="domain" description="Protein kinase" evidence="4">
    <location>
        <begin position="167"/>
        <end position="296"/>
    </location>
</feature>
<dbReference type="SUPFAM" id="SSF56112">
    <property type="entry name" value="Protein kinase-like (PK-like)"/>
    <property type="match status" value="1"/>
</dbReference>
<evidence type="ECO:0000256" key="2">
    <source>
        <dbReference type="SAM" id="Phobius"/>
    </source>
</evidence>
<protein>
    <submittedName>
        <fullName evidence="6">Serine/threonine-protein kinase LMTK2-like</fullName>
    </submittedName>
</protein>
<keyword evidence="1" id="KW-0547">Nucleotide-binding</keyword>
<dbReference type="SMART" id="SM00219">
    <property type="entry name" value="TyrKc"/>
    <property type="match status" value="1"/>
</dbReference>
<evidence type="ECO:0000259" key="4">
    <source>
        <dbReference type="PROSITE" id="PS50011"/>
    </source>
</evidence>
<feature type="signal peptide" evidence="3">
    <location>
        <begin position="1"/>
        <end position="22"/>
    </location>
</feature>
<feature type="transmembrane region" description="Helical" evidence="2">
    <location>
        <begin position="38"/>
        <end position="62"/>
    </location>
</feature>
<dbReference type="Pfam" id="PF07714">
    <property type="entry name" value="PK_Tyr_Ser-Thr"/>
    <property type="match status" value="1"/>
</dbReference>
<proteinExistence type="predicted"/>